<name>A0ABW1WY96_9ACTN</name>
<dbReference type="InterPro" id="IPR029063">
    <property type="entry name" value="SAM-dependent_MTases_sf"/>
</dbReference>
<keyword evidence="3 7" id="KW-0489">Methyltransferase</keyword>
<feature type="binding site" evidence="7">
    <location>
        <position position="132"/>
    </location>
    <ligand>
        <name>S-adenosyl-L-methionine</name>
        <dbReference type="ChEBI" id="CHEBI:59789"/>
    </ligand>
</feature>
<comment type="similarity">
    <text evidence="7">Belongs to the class I-like SAM-binding methyltransferase superfamily. TrmB family.</text>
</comment>
<dbReference type="NCBIfam" id="TIGR00091">
    <property type="entry name" value="tRNA (guanosine(46)-N7)-methyltransferase TrmB"/>
    <property type="match status" value="1"/>
</dbReference>
<comment type="catalytic activity">
    <reaction evidence="1 7">
        <text>guanosine(46) in tRNA + S-adenosyl-L-methionine = N(7)-methylguanosine(46) in tRNA + S-adenosyl-L-homocysteine</text>
        <dbReference type="Rhea" id="RHEA:42708"/>
        <dbReference type="Rhea" id="RHEA-COMP:10188"/>
        <dbReference type="Rhea" id="RHEA-COMP:10189"/>
        <dbReference type="ChEBI" id="CHEBI:57856"/>
        <dbReference type="ChEBI" id="CHEBI:59789"/>
        <dbReference type="ChEBI" id="CHEBI:74269"/>
        <dbReference type="ChEBI" id="CHEBI:74480"/>
        <dbReference type="EC" id="2.1.1.33"/>
    </reaction>
</comment>
<proteinExistence type="inferred from homology"/>
<evidence type="ECO:0000256" key="7">
    <source>
        <dbReference type="HAMAP-Rule" id="MF_01057"/>
    </source>
</evidence>
<evidence type="ECO:0000256" key="4">
    <source>
        <dbReference type="ARBA" id="ARBA00022679"/>
    </source>
</evidence>
<dbReference type="HAMAP" id="MF_01057">
    <property type="entry name" value="tRNA_methyltr_TrmB"/>
    <property type="match status" value="1"/>
</dbReference>
<dbReference type="PANTHER" id="PTHR23417:SF14">
    <property type="entry name" value="PENTACOTRIPEPTIDE-REPEAT REGION OF PRORP DOMAIN-CONTAINING PROTEIN"/>
    <property type="match status" value="1"/>
</dbReference>
<dbReference type="Proteomes" id="UP001596266">
    <property type="component" value="Unassembled WGS sequence"/>
</dbReference>
<protein>
    <recommendedName>
        <fullName evidence="7">tRNA (guanine-N(7)-)-methyltransferase</fullName>
        <ecNumber evidence="7">2.1.1.33</ecNumber>
    </recommendedName>
    <alternativeName>
        <fullName evidence="7">tRNA (guanine(46)-N(7))-methyltransferase</fullName>
    </alternativeName>
    <alternativeName>
        <fullName evidence="7">tRNA(m7G46)-methyltransferase</fullName>
    </alternativeName>
</protein>
<dbReference type="EC" id="2.1.1.33" evidence="7"/>
<comment type="caution">
    <text evidence="8">The sequence shown here is derived from an EMBL/GenBank/DDBJ whole genome shotgun (WGS) entry which is preliminary data.</text>
</comment>
<evidence type="ECO:0000313" key="9">
    <source>
        <dbReference type="Proteomes" id="UP001596266"/>
    </source>
</evidence>
<dbReference type="Gene3D" id="3.40.50.150">
    <property type="entry name" value="Vaccinia Virus protein VP39"/>
    <property type="match status" value="1"/>
</dbReference>
<evidence type="ECO:0000256" key="2">
    <source>
        <dbReference type="ARBA" id="ARBA00003015"/>
    </source>
</evidence>
<organism evidence="8 9">
    <name type="scientific">Luteococcus sanguinis</name>
    <dbReference type="NCBI Taxonomy" id="174038"/>
    <lineage>
        <taxon>Bacteria</taxon>
        <taxon>Bacillati</taxon>
        <taxon>Actinomycetota</taxon>
        <taxon>Actinomycetes</taxon>
        <taxon>Propionibacteriales</taxon>
        <taxon>Propionibacteriaceae</taxon>
        <taxon>Luteococcus</taxon>
    </lineage>
</organism>
<keyword evidence="5 7" id="KW-0949">S-adenosyl-L-methionine</keyword>
<dbReference type="PROSITE" id="PS51625">
    <property type="entry name" value="SAM_MT_TRMB"/>
    <property type="match status" value="1"/>
</dbReference>
<feature type="binding site" evidence="7">
    <location>
        <position position="191"/>
    </location>
    <ligand>
        <name>substrate</name>
    </ligand>
</feature>
<dbReference type="GO" id="GO:0008176">
    <property type="term" value="F:tRNA (guanine(46)-N7)-methyltransferase activity"/>
    <property type="evidence" value="ECO:0007669"/>
    <property type="project" value="UniProtKB-EC"/>
</dbReference>
<dbReference type="SUPFAM" id="SSF53335">
    <property type="entry name" value="S-adenosyl-L-methionine-dependent methyltransferases"/>
    <property type="match status" value="1"/>
</dbReference>
<feature type="binding site" evidence="7">
    <location>
        <position position="80"/>
    </location>
    <ligand>
        <name>S-adenosyl-L-methionine</name>
        <dbReference type="ChEBI" id="CHEBI:59789"/>
    </ligand>
</feature>
<evidence type="ECO:0000256" key="1">
    <source>
        <dbReference type="ARBA" id="ARBA00000142"/>
    </source>
</evidence>
<evidence type="ECO:0000256" key="6">
    <source>
        <dbReference type="ARBA" id="ARBA00022694"/>
    </source>
</evidence>
<dbReference type="CDD" id="cd02440">
    <property type="entry name" value="AdoMet_MTases"/>
    <property type="match status" value="1"/>
</dbReference>
<comment type="function">
    <text evidence="2 7">Catalyzes the formation of N(7)-methylguanine at position 46 (m7G46) in tRNA.</text>
</comment>
<keyword evidence="6 7" id="KW-0819">tRNA processing</keyword>
<sequence>MPEPEQVASARPDATRVHREVVSFVRRSARMNPSQRKAWDTWRGCRVVEVERRETTTSVADQPPVDWTAVFGREAELCVEIGSGTGETLAALAVARPEANIIGFEVFEPAMASTLSRLARAGVDNVRLVQADAAQGLLHLFEPSSITELCTFFPDPWHKTRHHKRRLVSPGFAELVASRLVPGGLWRLATDWDDYAEWMREVLDVADALENVHAADGGWAPRLDARPVTNFEAKGLRAGRTIRDLTYRRLP</sequence>
<comment type="caution">
    <text evidence="7">Lacks conserved residue(s) required for the propagation of feature annotation.</text>
</comment>
<evidence type="ECO:0000256" key="3">
    <source>
        <dbReference type="ARBA" id="ARBA00022603"/>
    </source>
</evidence>
<keyword evidence="9" id="KW-1185">Reference proteome</keyword>
<accession>A0ABW1WY96</accession>
<evidence type="ECO:0000313" key="8">
    <source>
        <dbReference type="EMBL" id="MFC6396194.1"/>
    </source>
</evidence>
<reference evidence="9" key="1">
    <citation type="journal article" date="2019" name="Int. J. Syst. Evol. Microbiol.">
        <title>The Global Catalogue of Microorganisms (GCM) 10K type strain sequencing project: providing services to taxonomists for standard genome sequencing and annotation.</title>
        <authorList>
            <consortium name="The Broad Institute Genomics Platform"/>
            <consortium name="The Broad Institute Genome Sequencing Center for Infectious Disease"/>
            <person name="Wu L."/>
            <person name="Ma J."/>
        </authorList>
    </citation>
    <scope>NUCLEOTIDE SEQUENCE [LARGE SCALE GENOMIC DNA]</scope>
    <source>
        <strain evidence="9">CGMCC 1.15277</strain>
    </source>
</reference>
<feature type="binding site" evidence="7">
    <location>
        <position position="155"/>
    </location>
    <ligand>
        <name>S-adenosyl-L-methionine</name>
        <dbReference type="ChEBI" id="CHEBI:59789"/>
    </ligand>
</feature>
<feature type="binding site" evidence="7">
    <location>
        <position position="105"/>
    </location>
    <ligand>
        <name>S-adenosyl-L-methionine</name>
        <dbReference type="ChEBI" id="CHEBI:59789"/>
    </ligand>
</feature>
<dbReference type="RefSeq" id="WP_343885185.1">
    <property type="nucleotide sequence ID" value="NZ_BAAAKI010000004.1"/>
</dbReference>
<comment type="pathway">
    <text evidence="7">tRNA modification; N(7)-methylguanine-tRNA biosynthesis.</text>
</comment>
<keyword evidence="4 7" id="KW-0808">Transferase</keyword>
<dbReference type="PANTHER" id="PTHR23417">
    <property type="entry name" value="3-DEOXY-D-MANNO-OCTULOSONIC-ACID TRANSFERASE/TRNA GUANINE-N 7 - -METHYLTRANSFERASE"/>
    <property type="match status" value="1"/>
</dbReference>
<feature type="binding site" evidence="7">
    <location>
        <begin position="229"/>
        <end position="232"/>
    </location>
    <ligand>
        <name>substrate</name>
    </ligand>
</feature>
<dbReference type="InterPro" id="IPR055361">
    <property type="entry name" value="tRNA_methyltr_TrmB_bact"/>
</dbReference>
<dbReference type="InterPro" id="IPR003358">
    <property type="entry name" value="tRNA_(Gua-N-7)_MeTrfase_Trmb"/>
</dbReference>
<evidence type="ECO:0000256" key="5">
    <source>
        <dbReference type="ARBA" id="ARBA00022691"/>
    </source>
</evidence>
<feature type="binding site" evidence="7">
    <location>
        <position position="159"/>
    </location>
    <ligand>
        <name>substrate</name>
    </ligand>
</feature>
<dbReference type="EMBL" id="JBHSUA010000009">
    <property type="protein sequence ID" value="MFC6396194.1"/>
    <property type="molecule type" value="Genomic_DNA"/>
</dbReference>
<gene>
    <name evidence="7 8" type="primary">trmB</name>
    <name evidence="8" type="ORF">ACFP57_04205</name>
</gene>
<dbReference type="Pfam" id="PF02390">
    <property type="entry name" value="Methyltransf_4"/>
    <property type="match status" value="1"/>
</dbReference>